<dbReference type="Proteomes" id="UP000431922">
    <property type="component" value="Unassembled WGS sequence"/>
</dbReference>
<organism evidence="1 2">
    <name type="scientific">Allopontixanthobacter sediminis</name>
    <dbReference type="NCBI Taxonomy" id="1689985"/>
    <lineage>
        <taxon>Bacteria</taxon>
        <taxon>Pseudomonadati</taxon>
        <taxon>Pseudomonadota</taxon>
        <taxon>Alphaproteobacteria</taxon>
        <taxon>Sphingomonadales</taxon>
        <taxon>Erythrobacteraceae</taxon>
        <taxon>Allopontixanthobacter</taxon>
    </lineage>
</organism>
<reference evidence="1 2" key="1">
    <citation type="submission" date="2019-12" db="EMBL/GenBank/DDBJ databases">
        <title>Genomic-based taxomic classification of the family Erythrobacteraceae.</title>
        <authorList>
            <person name="Xu L."/>
        </authorList>
    </citation>
    <scope>NUCLEOTIDE SEQUENCE [LARGE SCALE GENOMIC DNA]</scope>
    <source>
        <strain evidence="1 2">KCTC 42453</strain>
    </source>
</reference>
<dbReference type="AlphaFoldDB" id="A0A845B0N9"/>
<evidence type="ECO:0000313" key="2">
    <source>
        <dbReference type="Proteomes" id="UP000431922"/>
    </source>
</evidence>
<proteinExistence type="predicted"/>
<dbReference type="OrthoDB" id="7949130at2"/>
<dbReference type="EMBL" id="WTYL01000001">
    <property type="protein sequence ID" value="MXP43242.1"/>
    <property type="molecule type" value="Genomic_DNA"/>
</dbReference>
<name>A0A845B0N9_9SPHN</name>
<protein>
    <submittedName>
        <fullName evidence="1">Uncharacterized protein</fullName>
    </submittedName>
</protein>
<sequence>MLREWRIAKQCTRALTDVLDQLESAAHDDRVTIDLDLIQQKRGRFAKERITALACSPLSDHDK</sequence>
<evidence type="ECO:0000313" key="1">
    <source>
        <dbReference type="EMBL" id="MXP43242.1"/>
    </source>
</evidence>
<dbReference type="RefSeq" id="WP_160754870.1">
    <property type="nucleotide sequence ID" value="NZ_WTYL01000001.1"/>
</dbReference>
<comment type="caution">
    <text evidence="1">The sequence shown here is derived from an EMBL/GenBank/DDBJ whole genome shotgun (WGS) entry which is preliminary data.</text>
</comment>
<keyword evidence="2" id="KW-1185">Reference proteome</keyword>
<accession>A0A845B0N9</accession>
<gene>
    <name evidence="1" type="ORF">GRI65_02085</name>
</gene>